<feature type="transmembrane region" description="Helical" evidence="3">
    <location>
        <begin position="429"/>
        <end position="448"/>
    </location>
</feature>
<keyword evidence="3" id="KW-1133">Transmembrane helix</keyword>
<dbReference type="PANTHER" id="PTHR37813:SF1">
    <property type="entry name" value="FELS-2 PROPHAGE PROTEIN"/>
    <property type="match status" value="1"/>
</dbReference>
<evidence type="ECO:0000256" key="3">
    <source>
        <dbReference type="SAM" id="Phobius"/>
    </source>
</evidence>
<evidence type="ECO:0000256" key="1">
    <source>
        <dbReference type="ARBA" id="ARBA00022612"/>
    </source>
</evidence>
<feature type="coiled-coil region" evidence="2">
    <location>
        <begin position="847"/>
        <end position="881"/>
    </location>
</feature>
<organism evidence="5">
    <name type="scientific">viral metagenome</name>
    <dbReference type="NCBI Taxonomy" id="1070528"/>
    <lineage>
        <taxon>unclassified sequences</taxon>
        <taxon>metagenomes</taxon>
        <taxon>organismal metagenomes</taxon>
    </lineage>
</organism>
<dbReference type="InterPro" id="IPR010090">
    <property type="entry name" value="Phage_tape_meas"/>
</dbReference>
<feature type="domain" description="Phage tail tape measure protein" evidence="4">
    <location>
        <begin position="141"/>
        <end position="339"/>
    </location>
</feature>
<dbReference type="EMBL" id="MT142455">
    <property type="protein sequence ID" value="QJA81329.1"/>
    <property type="molecule type" value="Genomic_DNA"/>
</dbReference>
<feature type="transmembrane region" description="Helical" evidence="3">
    <location>
        <begin position="484"/>
        <end position="505"/>
    </location>
</feature>
<evidence type="ECO:0000256" key="2">
    <source>
        <dbReference type="SAM" id="Coils"/>
    </source>
</evidence>
<dbReference type="Pfam" id="PF10145">
    <property type="entry name" value="PhageMin_Tail"/>
    <property type="match status" value="1"/>
</dbReference>
<keyword evidence="3" id="KW-0812">Transmembrane</keyword>
<name>A0A6M3KH64_9ZZZZ</name>
<evidence type="ECO:0000259" key="4">
    <source>
        <dbReference type="Pfam" id="PF10145"/>
    </source>
</evidence>
<feature type="transmembrane region" description="Helical" evidence="3">
    <location>
        <begin position="454"/>
        <end position="472"/>
    </location>
</feature>
<dbReference type="PANTHER" id="PTHR37813">
    <property type="entry name" value="FELS-2 PROPHAGE PROTEIN"/>
    <property type="match status" value="1"/>
</dbReference>
<evidence type="ECO:0000313" key="5">
    <source>
        <dbReference type="EMBL" id="QJA81329.1"/>
    </source>
</evidence>
<gene>
    <name evidence="5" type="ORF">MM415A00555_0020</name>
</gene>
<dbReference type="AlphaFoldDB" id="A0A6M3KH64"/>
<protein>
    <submittedName>
        <fullName evidence="5">Putative tail protein</fullName>
    </submittedName>
</protein>
<feature type="transmembrane region" description="Helical" evidence="3">
    <location>
        <begin position="86"/>
        <end position="107"/>
    </location>
</feature>
<proteinExistence type="predicted"/>
<feature type="coiled-coil region" evidence="2">
    <location>
        <begin position="763"/>
        <end position="790"/>
    </location>
</feature>
<keyword evidence="1" id="KW-1188">Viral release from host cell</keyword>
<keyword evidence="2" id="KW-0175">Coiled coil</keyword>
<dbReference type="NCBIfam" id="TIGR01760">
    <property type="entry name" value="tape_meas_TP901"/>
    <property type="match status" value="1"/>
</dbReference>
<reference evidence="5" key="1">
    <citation type="submission" date="2020-03" db="EMBL/GenBank/DDBJ databases">
        <title>The deep terrestrial virosphere.</title>
        <authorList>
            <person name="Holmfeldt K."/>
            <person name="Nilsson E."/>
            <person name="Simone D."/>
            <person name="Lopez-Fernandez M."/>
            <person name="Wu X."/>
            <person name="de Brujin I."/>
            <person name="Lundin D."/>
            <person name="Andersson A."/>
            <person name="Bertilsson S."/>
            <person name="Dopson M."/>
        </authorList>
    </citation>
    <scope>NUCLEOTIDE SEQUENCE</scope>
    <source>
        <strain evidence="5">MM415A00555</strain>
    </source>
</reference>
<accession>A0A6M3KH64</accession>
<keyword evidence="3" id="KW-0472">Membrane</keyword>
<feature type="transmembrane region" description="Helical" evidence="3">
    <location>
        <begin position="511"/>
        <end position="528"/>
    </location>
</feature>
<sequence>MADQNQNLGTIFTGRVDESFEAAVNKLMAALNKTADAMKKASKSTEGVGDSSKKASTGVNSLNAGLTTTRGQLSLVTSGVERLKRAFKIIASFSIAGGIFGGFLLGIRSAVREIVDFDQALKNLQAITGATDEQLSSMKDKLIDIATVTKFSTTELATGMVILGQAGLSAEESINALSAVANLATGTLSDMALVADLVTTAIRAFNIDSVESGRIADVFANAINKSKLTVDKLRTAFNYVGASAAQVGLSLEETAASMMVLANSGLRASTIGTGLRQVLSRMIAPNRKLREAFEEHGIALDDLNPKVAGYQKSMMKLAGVLWDNEKKAVDMTKAYQLFGLRGAQAVAVLIQAFVRSGKGSFDEAIDYTLRAGAAAEMAAKQAEGLGVMFKNLADRAKILALGMGDEGVVGAFQVFINVLKTVTEYLSKFLSTGFGSFIAQLLLLSTALTVTVKAFQMLFNVIKSAALIQAIINFKGYVLTLKAVFHMLAIGATTASAAVGTFSIVLKSLNIYLFAIVAAISAVIIAYNQMSAAEEKAILDSKKRTVALQGSIGSLEVYKTSLEGLIESSKKGNDVSKQYEAYLIRLKEAHPELTDAINLTTASMTEMFEIVKKLQEAERGQYLKNMVNDAVLLAKQLQGVNTKIQAMEESGGKTTNLYTRRVKERTRIQKEQGKALEAVVGLMAEEVVQGKRTQAMALSVIENTARSMGMTEKQIFQIRDDFLPLLEKVRVKFKEVGGGVLLNLKGVPEEFTRLIKLMDPRDYEAWSTALSKATSELAKFEKNKKRALEVAPETKEKWDIARQELIDSQIKGLEEIIRKRTVAENKSALDNIKRLYTERMSYHKDVISNLIREEKRLSDEIKKVRKEMEESSKKYEEHLRDIRYAEVSDDKKAEFRWYEVRGLLDEGNRLYNEEKFKESGELYKEAVDRAASLAKEIATDIKEGTRIGITGQIDLLNVTNAMEIAHNNYLVAKKAEKAVLEEQKQKTIDMRQEAVVLVGTLNRIKEALWEVINTPFDINTDEAMKKLQGILDRTGSIKTMIDSVRDGLKGLDAAGLAGTSVPGFGRKDSSYPSMPSAPNSNVVSSDKSVRLYLNINGTVSSVYGSDKSIRSIITSLRRSGLVAA</sequence>